<dbReference type="InterPro" id="IPR020476">
    <property type="entry name" value="Nudix_hydrolase"/>
</dbReference>
<dbReference type="InterPro" id="IPR015797">
    <property type="entry name" value="NUDIX_hydrolase-like_dom_sf"/>
</dbReference>
<dbReference type="Pfam" id="PF00293">
    <property type="entry name" value="NUDIX"/>
    <property type="match status" value="1"/>
</dbReference>
<dbReference type="Gene3D" id="3.90.79.10">
    <property type="entry name" value="Nucleoside Triphosphate Pyrophosphohydrolase"/>
    <property type="match status" value="1"/>
</dbReference>
<sequence>MEHYYLERDGQVFLLAEGGRLRFPTARSEIPYEFEIVHTMNLHGERVHYCKPHLSVHPEDWWHKEKIPALDEALPIVRLAVSASLPRLTAKTIILKENKILMVKPKRGYNAGQWALPGGFVGYGETPEEAALRETVEETGVPCKIIRFLGTESRLGRTTSYHWHTFFYQAQLEHENFHPAPDEIEAVAWLEIEEALASVSFYEGLREKLRQLSHTSA</sequence>
<dbReference type="PANTHER" id="PTHR43736:SF1">
    <property type="entry name" value="DIHYDRONEOPTERIN TRIPHOSPHATE DIPHOSPHATASE"/>
    <property type="match status" value="1"/>
</dbReference>
<evidence type="ECO:0000259" key="3">
    <source>
        <dbReference type="PROSITE" id="PS51462"/>
    </source>
</evidence>
<dbReference type="PROSITE" id="PS51462">
    <property type="entry name" value="NUDIX"/>
    <property type="match status" value="1"/>
</dbReference>
<dbReference type="EMBL" id="AP011801">
    <property type="protein sequence ID" value="BAL58709.1"/>
    <property type="molecule type" value="Genomic_DNA"/>
</dbReference>
<protein>
    <submittedName>
        <fullName evidence="4">Hypothetical conserved protein</fullName>
    </submittedName>
</protein>
<dbReference type="InterPro" id="IPR000086">
    <property type="entry name" value="NUDIX_hydrolase_dom"/>
</dbReference>
<proteinExistence type="inferred from homology"/>
<dbReference type="InterPro" id="IPR020084">
    <property type="entry name" value="NUDIX_hydrolase_CS"/>
</dbReference>
<comment type="similarity">
    <text evidence="2">Belongs to the Nudix hydrolase family.</text>
</comment>
<accession>H5SRJ2</accession>
<dbReference type="SUPFAM" id="SSF55811">
    <property type="entry name" value="Nudix"/>
    <property type="match status" value="1"/>
</dbReference>
<dbReference type="PRINTS" id="PR00502">
    <property type="entry name" value="NUDIXFAMILY"/>
</dbReference>
<reference evidence="4" key="1">
    <citation type="journal article" date="2005" name="Environ. Microbiol.">
        <title>Genetic and functional properties of uncultivated thermophilic crenarchaeotes from a subsurface gold mine as revealed by analysis of genome fragments.</title>
        <authorList>
            <person name="Nunoura T."/>
            <person name="Hirayama H."/>
            <person name="Takami H."/>
            <person name="Oida H."/>
            <person name="Nishi S."/>
            <person name="Shimamura S."/>
            <person name="Suzuki Y."/>
            <person name="Inagaki F."/>
            <person name="Takai K."/>
            <person name="Nealson K.H."/>
            <person name="Horikoshi K."/>
        </authorList>
    </citation>
    <scope>NUCLEOTIDE SEQUENCE</scope>
</reference>
<dbReference type="PROSITE" id="PS00893">
    <property type="entry name" value="NUDIX_BOX"/>
    <property type="match status" value="1"/>
</dbReference>
<feature type="domain" description="Nudix hydrolase" evidence="3">
    <location>
        <begin position="85"/>
        <end position="212"/>
    </location>
</feature>
<evidence type="ECO:0000256" key="2">
    <source>
        <dbReference type="RuleBase" id="RU003476"/>
    </source>
</evidence>
<dbReference type="AlphaFoldDB" id="H5SRJ2"/>
<gene>
    <name evidence="4" type="ORF">HGMM_OP2C257</name>
</gene>
<name>H5SRJ2_ACEAU</name>
<keyword evidence="1 2" id="KW-0378">Hydrolase</keyword>
<dbReference type="PANTHER" id="PTHR43736">
    <property type="entry name" value="ADP-RIBOSE PYROPHOSPHATASE"/>
    <property type="match status" value="1"/>
</dbReference>
<dbReference type="CDD" id="cd02883">
    <property type="entry name" value="NUDIX_Hydrolase"/>
    <property type="match status" value="1"/>
</dbReference>
<evidence type="ECO:0000256" key="1">
    <source>
        <dbReference type="ARBA" id="ARBA00022801"/>
    </source>
</evidence>
<evidence type="ECO:0000313" key="4">
    <source>
        <dbReference type="EMBL" id="BAL58709.1"/>
    </source>
</evidence>
<dbReference type="GO" id="GO:0016787">
    <property type="term" value="F:hydrolase activity"/>
    <property type="evidence" value="ECO:0007669"/>
    <property type="project" value="UniProtKB-KW"/>
</dbReference>
<reference evidence="4" key="2">
    <citation type="journal article" date="2012" name="PLoS ONE">
        <title>A Deeply Branching Thermophilic Bacterium with an Ancient Acetyl-CoA Pathway Dominates a Subsurface Ecosystem.</title>
        <authorList>
            <person name="Takami H."/>
            <person name="Noguchi H."/>
            <person name="Takaki Y."/>
            <person name="Uchiyama I."/>
            <person name="Toyoda A."/>
            <person name="Nishi S."/>
            <person name="Chee G.-J."/>
            <person name="Arai W."/>
            <person name="Nunoura T."/>
            <person name="Itoh T."/>
            <person name="Hattori M."/>
            <person name="Takai K."/>
        </authorList>
    </citation>
    <scope>NUCLEOTIDE SEQUENCE</scope>
</reference>
<organism evidence="4">
    <name type="scientific">Acetithermum autotrophicum</name>
    <dbReference type="NCBI Taxonomy" id="1446466"/>
    <lineage>
        <taxon>Bacteria</taxon>
        <taxon>Candidatus Bipolaricaulota</taxon>
        <taxon>Candidatus Acetithermum</taxon>
    </lineage>
</organism>